<accession>A0A0C3CTS7</accession>
<dbReference type="NCBIfam" id="TIGR00234">
    <property type="entry name" value="tyrS"/>
    <property type="match status" value="1"/>
</dbReference>
<reference evidence="10 11" key="1">
    <citation type="submission" date="2014-04" db="EMBL/GenBank/DDBJ databases">
        <authorList>
            <consortium name="DOE Joint Genome Institute"/>
            <person name="Kuo A."/>
            <person name="Martino E."/>
            <person name="Perotto S."/>
            <person name="Kohler A."/>
            <person name="Nagy L.G."/>
            <person name="Floudas D."/>
            <person name="Copeland A."/>
            <person name="Barry K.W."/>
            <person name="Cichocki N."/>
            <person name="Veneault-Fourrey C."/>
            <person name="LaButti K."/>
            <person name="Lindquist E.A."/>
            <person name="Lipzen A."/>
            <person name="Lundell T."/>
            <person name="Morin E."/>
            <person name="Murat C."/>
            <person name="Sun H."/>
            <person name="Tunlid A."/>
            <person name="Henrissat B."/>
            <person name="Grigoriev I.V."/>
            <person name="Hibbett D.S."/>
            <person name="Martin F."/>
            <person name="Nordberg H.P."/>
            <person name="Cantor M.N."/>
            <person name="Hua S.X."/>
        </authorList>
    </citation>
    <scope>NUCLEOTIDE SEQUENCE [LARGE SCALE GENOMIC DNA]</scope>
    <source>
        <strain evidence="10 11">Zn</strain>
    </source>
</reference>
<dbReference type="GO" id="GO:0005524">
    <property type="term" value="F:ATP binding"/>
    <property type="evidence" value="ECO:0007669"/>
    <property type="project" value="UniProtKB-KW"/>
</dbReference>
<dbReference type="GO" id="GO:0005829">
    <property type="term" value="C:cytosol"/>
    <property type="evidence" value="ECO:0007669"/>
    <property type="project" value="TreeGrafter"/>
</dbReference>
<organism evidence="10 11">
    <name type="scientific">Oidiodendron maius (strain Zn)</name>
    <dbReference type="NCBI Taxonomy" id="913774"/>
    <lineage>
        <taxon>Eukaryota</taxon>
        <taxon>Fungi</taxon>
        <taxon>Dikarya</taxon>
        <taxon>Ascomycota</taxon>
        <taxon>Pezizomycotina</taxon>
        <taxon>Leotiomycetes</taxon>
        <taxon>Leotiomycetes incertae sedis</taxon>
        <taxon>Myxotrichaceae</taxon>
        <taxon>Oidiodendron</taxon>
    </lineage>
</organism>
<keyword evidence="5 8" id="KW-0648">Protein biosynthesis</keyword>
<dbReference type="PROSITE" id="PS00178">
    <property type="entry name" value="AA_TRNA_LIGASE_I"/>
    <property type="match status" value="1"/>
</dbReference>
<dbReference type="InterPro" id="IPR024088">
    <property type="entry name" value="Tyr-tRNA-ligase_bac-type"/>
</dbReference>
<dbReference type="FunCoup" id="A0A0C3CTS7">
    <property type="interactions" value="678"/>
</dbReference>
<sequence>MVQPSVFRSATRPGLHVCARCAIKVSRRDGKRWISQRYLAKVADAELKWQERALEIKQGKKKSMLTTLEERGLIHAVTGNRDEVDRMMTDRRVGAYVGIDPTAQSLHVGHLLPLMSLFWMYVHGYHAITLVGGATAKIGDPTGRLTSRDHVHRSIRAQYMVSMHYQLKKLWLNVEAYGLKYGYKWEWAWKRGLLNNNTWMNKLPILEVLQILGPGVRMGSMLAKETVKNKMQNGDGMSFAEFTYPILQAWDWWHMYNTLGIRMQIGGADQYGNITAGIDAVKYIAENHPAPDTPKKTSDLPFGFTVPLLTTSSGAKFGKSAGNAIWLDSSLTSPFDLYGYFVSTSDTDVSRYLKLFTFMRLEDIDELVKQHMESPSHRIAQHKLASELVELIHGRTAAEAAAEQHRIVFGSSPKPPTENEGPDLAGRNALSFAQVNANNRPQAQMQLPRSLVGAVSIGRLLHAAGLAESASEGHRLAAQQAVYIGGAPTKEKMPMNEGGLSFARIKLWTPEETEKYIIGSNLLILRRGKHNIRIIELIDDEEYAKSGKLYPGKEAHDNMLKGRMQDIHAMEKKLKELGEREEEKKNPSIDRSLVDPLEIAETQWEVR</sequence>
<dbReference type="InParanoid" id="A0A0C3CTS7"/>
<dbReference type="InterPro" id="IPR036986">
    <property type="entry name" value="S4_RNA-bd_sf"/>
</dbReference>
<dbReference type="STRING" id="913774.A0A0C3CTS7"/>
<dbReference type="GO" id="GO:0004831">
    <property type="term" value="F:tyrosine-tRNA ligase activity"/>
    <property type="evidence" value="ECO:0007669"/>
    <property type="project" value="UniProtKB-EC"/>
</dbReference>
<dbReference type="HOGENOM" id="CLU_024003_4_0_1"/>
<evidence type="ECO:0000256" key="1">
    <source>
        <dbReference type="ARBA" id="ARBA00005594"/>
    </source>
</evidence>
<dbReference type="Gene3D" id="1.10.240.10">
    <property type="entry name" value="Tyrosyl-Transfer RNA Synthetase"/>
    <property type="match status" value="1"/>
</dbReference>
<dbReference type="SUPFAM" id="SSF52374">
    <property type="entry name" value="Nucleotidylyl transferase"/>
    <property type="match status" value="1"/>
</dbReference>
<comment type="similarity">
    <text evidence="1 8">Belongs to the class-I aminoacyl-tRNA synthetase family.</text>
</comment>
<dbReference type="Pfam" id="PF00579">
    <property type="entry name" value="tRNA-synt_1b"/>
    <property type="match status" value="1"/>
</dbReference>
<dbReference type="Proteomes" id="UP000054321">
    <property type="component" value="Unassembled WGS sequence"/>
</dbReference>
<evidence type="ECO:0000256" key="2">
    <source>
        <dbReference type="ARBA" id="ARBA00022598"/>
    </source>
</evidence>
<protein>
    <recommendedName>
        <fullName evidence="8">Tyrosine--tRNA ligase</fullName>
        <ecNumber evidence="8">6.1.1.1</ecNumber>
    </recommendedName>
    <alternativeName>
        <fullName evidence="8">Tyrosyl-tRNA synthetase</fullName>
    </alternativeName>
</protein>
<reference evidence="11" key="2">
    <citation type="submission" date="2015-01" db="EMBL/GenBank/DDBJ databases">
        <title>Evolutionary Origins and Diversification of the Mycorrhizal Mutualists.</title>
        <authorList>
            <consortium name="DOE Joint Genome Institute"/>
            <consortium name="Mycorrhizal Genomics Consortium"/>
            <person name="Kohler A."/>
            <person name="Kuo A."/>
            <person name="Nagy L.G."/>
            <person name="Floudas D."/>
            <person name="Copeland A."/>
            <person name="Barry K.W."/>
            <person name="Cichocki N."/>
            <person name="Veneault-Fourrey C."/>
            <person name="LaButti K."/>
            <person name="Lindquist E.A."/>
            <person name="Lipzen A."/>
            <person name="Lundell T."/>
            <person name="Morin E."/>
            <person name="Murat C."/>
            <person name="Riley R."/>
            <person name="Ohm R."/>
            <person name="Sun H."/>
            <person name="Tunlid A."/>
            <person name="Henrissat B."/>
            <person name="Grigoriev I.V."/>
            <person name="Hibbett D.S."/>
            <person name="Martin F."/>
        </authorList>
    </citation>
    <scope>NUCLEOTIDE SEQUENCE [LARGE SCALE GENOMIC DNA]</scope>
    <source>
        <strain evidence="11">Zn</strain>
    </source>
</reference>
<comment type="catalytic activity">
    <reaction evidence="7 8">
        <text>tRNA(Tyr) + L-tyrosine + ATP = L-tyrosyl-tRNA(Tyr) + AMP + diphosphate + H(+)</text>
        <dbReference type="Rhea" id="RHEA:10220"/>
        <dbReference type="Rhea" id="RHEA-COMP:9706"/>
        <dbReference type="Rhea" id="RHEA-COMP:9707"/>
        <dbReference type="ChEBI" id="CHEBI:15378"/>
        <dbReference type="ChEBI" id="CHEBI:30616"/>
        <dbReference type="ChEBI" id="CHEBI:33019"/>
        <dbReference type="ChEBI" id="CHEBI:58315"/>
        <dbReference type="ChEBI" id="CHEBI:78442"/>
        <dbReference type="ChEBI" id="CHEBI:78536"/>
        <dbReference type="ChEBI" id="CHEBI:456215"/>
        <dbReference type="EC" id="6.1.1.1"/>
    </reaction>
</comment>
<evidence type="ECO:0000259" key="9">
    <source>
        <dbReference type="Pfam" id="PF16714"/>
    </source>
</evidence>
<evidence type="ECO:0000256" key="4">
    <source>
        <dbReference type="ARBA" id="ARBA00022840"/>
    </source>
</evidence>
<keyword evidence="6 8" id="KW-0030">Aminoacyl-tRNA synthetase</keyword>
<keyword evidence="4 8" id="KW-0067">ATP-binding</keyword>
<evidence type="ECO:0000256" key="6">
    <source>
        <dbReference type="ARBA" id="ARBA00023146"/>
    </source>
</evidence>
<dbReference type="InterPro" id="IPR014729">
    <property type="entry name" value="Rossmann-like_a/b/a_fold"/>
</dbReference>
<dbReference type="Gene3D" id="3.40.50.620">
    <property type="entry name" value="HUPs"/>
    <property type="match status" value="1"/>
</dbReference>
<keyword evidence="3 8" id="KW-0547">Nucleotide-binding</keyword>
<dbReference type="AlphaFoldDB" id="A0A0C3CTS7"/>
<dbReference type="FunFam" id="1.10.240.10:FF:000001">
    <property type="entry name" value="Tyrosine--tRNA ligase"/>
    <property type="match status" value="1"/>
</dbReference>
<dbReference type="Pfam" id="PF16714">
    <property type="entry name" value="TyrRSs_C"/>
    <property type="match status" value="1"/>
</dbReference>
<dbReference type="PANTHER" id="PTHR11766:SF0">
    <property type="entry name" value="TYROSINE--TRNA LIGASE, MITOCHONDRIAL"/>
    <property type="match status" value="1"/>
</dbReference>
<dbReference type="OrthoDB" id="337870at2759"/>
<dbReference type="Gene3D" id="3.10.290.10">
    <property type="entry name" value="RNA-binding S4 domain"/>
    <property type="match status" value="1"/>
</dbReference>
<proteinExistence type="inferred from homology"/>
<evidence type="ECO:0000313" key="11">
    <source>
        <dbReference type="Proteomes" id="UP000054321"/>
    </source>
</evidence>
<dbReference type="GO" id="GO:0006437">
    <property type="term" value="P:tyrosyl-tRNA aminoacylation"/>
    <property type="evidence" value="ECO:0007669"/>
    <property type="project" value="InterPro"/>
</dbReference>
<dbReference type="GO" id="GO:0003723">
    <property type="term" value="F:RNA binding"/>
    <property type="evidence" value="ECO:0007669"/>
    <property type="project" value="InterPro"/>
</dbReference>
<keyword evidence="2 8" id="KW-0436">Ligase</keyword>
<dbReference type="EC" id="6.1.1.1" evidence="8"/>
<dbReference type="FunFam" id="3.40.50.620:FF:000227">
    <property type="entry name" value="Tyrosine--tRNA ligase"/>
    <property type="match status" value="1"/>
</dbReference>
<evidence type="ECO:0000256" key="7">
    <source>
        <dbReference type="ARBA" id="ARBA00048248"/>
    </source>
</evidence>
<dbReference type="CDD" id="cd00805">
    <property type="entry name" value="TyrRS_core"/>
    <property type="match status" value="1"/>
</dbReference>
<dbReference type="EMBL" id="KN832875">
    <property type="protein sequence ID" value="KIN02404.1"/>
    <property type="molecule type" value="Genomic_DNA"/>
</dbReference>
<dbReference type="GO" id="GO:0005739">
    <property type="term" value="C:mitochondrion"/>
    <property type="evidence" value="ECO:0007669"/>
    <property type="project" value="TreeGrafter"/>
</dbReference>
<dbReference type="InterPro" id="IPR001412">
    <property type="entry name" value="aa-tRNA-synth_I_CS"/>
</dbReference>
<evidence type="ECO:0000256" key="8">
    <source>
        <dbReference type="RuleBase" id="RU361234"/>
    </source>
</evidence>
<gene>
    <name evidence="10" type="ORF">OIDMADRAFT_103532</name>
</gene>
<dbReference type="InterPro" id="IPR032005">
    <property type="entry name" value="TyrRSs_C"/>
</dbReference>
<evidence type="ECO:0000256" key="3">
    <source>
        <dbReference type="ARBA" id="ARBA00022741"/>
    </source>
</evidence>
<evidence type="ECO:0000313" key="10">
    <source>
        <dbReference type="EMBL" id="KIN02404.1"/>
    </source>
</evidence>
<keyword evidence="11" id="KW-1185">Reference proteome</keyword>
<feature type="domain" description="Tyrosyl-tRNA synthetase C-terminal" evidence="9">
    <location>
        <begin position="436"/>
        <end position="554"/>
    </location>
</feature>
<evidence type="ECO:0000256" key="5">
    <source>
        <dbReference type="ARBA" id="ARBA00022917"/>
    </source>
</evidence>
<dbReference type="PRINTS" id="PR01040">
    <property type="entry name" value="TRNASYNTHTYR"/>
</dbReference>
<dbReference type="InterPro" id="IPR002305">
    <property type="entry name" value="aa-tRNA-synth_Ic"/>
</dbReference>
<dbReference type="InterPro" id="IPR002307">
    <property type="entry name" value="Tyr-tRNA-ligase"/>
</dbReference>
<dbReference type="PANTHER" id="PTHR11766">
    <property type="entry name" value="TYROSYL-TRNA SYNTHETASE"/>
    <property type="match status" value="1"/>
</dbReference>
<name>A0A0C3CTS7_OIDMZ</name>